<organism evidence="1 2">
    <name type="scientific">Trifolium pratense</name>
    <name type="common">Red clover</name>
    <dbReference type="NCBI Taxonomy" id="57577"/>
    <lineage>
        <taxon>Eukaryota</taxon>
        <taxon>Viridiplantae</taxon>
        <taxon>Streptophyta</taxon>
        <taxon>Embryophyta</taxon>
        <taxon>Tracheophyta</taxon>
        <taxon>Spermatophyta</taxon>
        <taxon>Magnoliopsida</taxon>
        <taxon>eudicotyledons</taxon>
        <taxon>Gunneridae</taxon>
        <taxon>Pentapetalae</taxon>
        <taxon>rosids</taxon>
        <taxon>fabids</taxon>
        <taxon>Fabales</taxon>
        <taxon>Fabaceae</taxon>
        <taxon>Papilionoideae</taxon>
        <taxon>50 kb inversion clade</taxon>
        <taxon>NPAAA clade</taxon>
        <taxon>Hologalegina</taxon>
        <taxon>IRL clade</taxon>
        <taxon>Trifolieae</taxon>
        <taxon>Trifolium</taxon>
    </lineage>
</organism>
<proteinExistence type="predicted"/>
<protein>
    <submittedName>
        <fullName evidence="1">Uncharacterized protein</fullName>
    </submittedName>
</protein>
<sequence>MKDSRFICKIRYGGCFSNKNNLDYVGKETEWNCDSDRWSYWELTSILEDKGVNSAHILGMWYNDPREVLGLGLRDIKDDKGAFDMIKIAQQHGTVDVFVDNGPNYVLGPSKNQEEVIDNGHYEIVRESSPVVGLENDNDVHSEIFGQGYYSENDNESGGGGDDESESRDSARKIIFDDSEEESDAHGGLEEENPPPPPSQLVPVANFRKRNVDSTSTVHHKEKKRKEDQRRIRVKWLYMSFIMRNLLMVLCMMREMQPKK</sequence>
<evidence type="ECO:0000313" key="2">
    <source>
        <dbReference type="Proteomes" id="UP001177021"/>
    </source>
</evidence>
<gene>
    <name evidence="1" type="ORF">MILVUS5_LOCUS41160</name>
</gene>
<name>A0ACB0ME99_TRIPR</name>
<comment type="caution">
    <text evidence="1">The sequence shown here is derived from an EMBL/GenBank/DDBJ whole genome shotgun (WGS) entry which is preliminary data.</text>
</comment>
<dbReference type="EMBL" id="CASHSV030000823">
    <property type="protein sequence ID" value="CAJ2678961.1"/>
    <property type="molecule type" value="Genomic_DNA"/>
</dbReference>
<evidence type="ECO:0000313" key="1">
    <source>
        <dbReference type="EMBL" id="CAJ2678961.1"/>
    </source>
</evidence>
<keyword evidence="2" id="KW-1185">Reference proteome</keyword>
<dbReference type="Proteomes" id="UP001177021">
    <property type="component" value="Unassembled WGS sequence"/>
</dbReference>
<accession>A0ACB0ME99</accession>
<reference evidence="1" key="1">
    <citation type="submission" date="2023-10" db="EMBL/GenBank/DDBJ databases">
        <authorList>
            <person name="Rodriguez Cubillos JULIANA M."/>
            <person name="De Vega J."/>
        </authorList>
    </citation>
    <scope>NUCLEOTIDE SEQUENCE</scope>
</reference>